<reference evidence="1 2" key="1">
    <citation type="submission" date="2015-09" db="EMBL/GenBank/DDBJ databases">
        <title>Trachymyrmex zeteki WGS genome.</title>
        <authorList>
            <person name="Nygaard S."/>
            <person name="Hu H."/>
            <person name="Boomsma J."/>
            <person name="Zhang G."/>
        </authorList>
    </citation>
    <scope>NUCLEOTIDE SEQUENCE [LARGE SCALE GENOMIC DNA]</scope>
    <source>
        <strain evidence="1">Tzet28-1</strain>
        <tissue evidence="1">Whole body</tissue>
    </source>
</reference>
<accession>A0A151X799</accession>
<gene>
    <name evidence="1" type="ORF">ALC60_04818</name>
</gene>
<organism evidence="1 2">
    <name type="scientific">Mycetomoellerius zeteki</name>
    <dbReference type="NCBI Taxonomy" id="64791"/>
    <lineage>
        <taxon>Eukaryota</taxon>
        <taxon>Metazoa</taxon>
        <taxon>Ecdysozoa</taxon>
        <taxon>Arthropoda</taxon>
        <taxon>Hexapoda</taxon>
        <taxon>Insecta</taxon>
        <taxon>Pterygota</taxon>
        <taxon>Neoptera</taxon>
        <taxon>Endopterygota</taxon>
        <taxon>Hymenoptera</taxon>
        <taxon>Apocrita</taxon>
        <taxon>Aculeata</taxon>
        <taxon>Formicoidea</taxon>
        <taxon>Formicidae</taxon>
        <taxon>Myrmicinae</taxon>
        <taxon>Mycetomoellerius</taxon>
    </lineage>
</organism>
<name>A0A151X799_9HYME</name>
<evidence type="ECO:0000313" key="2">
    <source>
        <dbReference type="Proteomes" id="UP000075809"/>
    </source>
</evidence>
<keyword evidence="2" id="KW-1185">Reference proteome</keyword>
<protein>
    <submittedName>
        <fullName evidence="1">Uncharacterized protein</fullName>
    </submittedName>
</protein>
<proteinExistence type="predicted"/>
<dbReference type="Proteomes" id="UP000075809">
    <property type="component" value="Unassembled WGS sequence"/>
</dbReference>
<evidence type="ECO:0000313" key="1">
    <source>
        <dbReference type="EMBL" id="KYQ56204.1"/>
    </source>
</evidence>
<dbReference type="EMBL" id="KQ982450">
    <property type="protein sequence ID" value="KYQ56204.1"/>
    <property type="molecule type" value="Genomic_DNA"/>
</dbReference>
<dbReference type="AlphaFoldDB" id="A0A151X799"/>
<sequence length="170" mass="18857">MKTDTNMKRRALNEQSRGGYYWRTFVGLETHPSGTWHVPNRITGRDGKFPVFPEQLTHRGNTCSHRYWVYIPTRSPELSLLSTTNIISLSTAAVTVRAGTLVDTVLETMDLLALRKQIREPRIVLTSRIRINNGPACRPAKPTAGGLSNLGTIPAVAVWLGLSLPRPSVP</sequence>